<evidence type="ECO:0000256" key="1">
    <source>
        <dbReference type="SAM" id="MobiDB-lite"/>
    </source>
</evidence>
<comment type="caution">
    <text evidence="2">The sequence shown here is derived from an EMBL/GenBank/DDBJ whole genome shotgun (WGS) entry which is preliminary data.</text>
</comment>
<reference evidence="2 3" key="1">
    <citation type="submission" date="2017-11" db="EMBL/GenBank/DDBJ databases">
        <title>De novo assembly and phasing of dikaryotic genomes from two isolates of Puccinia coronata f. sp. avenae, the causal agent of oat crown rust.</title>
        <authorList>
            <person name="Miller M.E."/>
            <person name="Zhang Y."/>
            <person name="Omidvar V."/>
            <person name="Sperschneider J."/>
            <person name="Schwessinger B."/>
            <person name="Raley C."/>
            <person name="Palmer J.M."/>
            <person name="Garnica D."/>
            <person name="Upadhyaya N."/>
            <person name="Rathjen J."/>
            <person name="Taylor J.M."/>
            <person name="Park R.F."/>
            <person name="Dodds P.N."/>
            <person name="Hirsch C.D."/>
            <person name="Kianian S.F."/>
            <person name="Figueroa M."/>
        </authorList>
    </citation>
    <scope>NUCLEOTIDE SEQUENCE [LARGE SCALE GENOMIC DNA]</scope>
    <source>
        <strain evidence="2">12NC29</strain>
    </source>
</reference>
<dbReference type="Proteomes" id="UP000235388">
    <property type="component" value="Unassembled WGS sequence"/>
</dbReference>
<keyword evidence="3" id="KW-1185">Reference proteome</keyword>
<name>A0A2N5W8S0_9BASI</name>
<protein>
    <submittedName>
        <fullName evidence="2">Uncharacterized protein</fullName>
    </submittedName>
</protein>
<accession>A0A2N5W8S0</accession>
<organism evidence="2 3">
    <name type="scientific">Puccinia coronata f. sp. avenae</name>
    <dbReference type="NCBI Taxonomy" id="200324"/>
    <lineage>
        <taxon>Eukaryota</taxon>
        <taxon>Fungi</taxon>
        <taxon>Dikarya</taxon>
        <taxon>Basidiomycota</taxon>
        <taxon>Pucciniomycotina</taxon>
        <taxon>Pucciniomycetes</taxon>
        <taxon>Pucciniales</taxon>
        <taxon>Pucciniaceae</taxon>
        <taxon>Puccinia</taxon>
    </lineage>
</organism>
<evidence type="ECO:0000313" key="3">
    <source>
        <dbReference type="Proteomes" id="UP000235388"/>
    </source>
</evidence>
<sequence length="321" mass="35001">MLLGIALRYLTDECIPSISKPIARNYKSEQVALAGVIHDISRRVEASRSVLTDLISTDGRQMEYDLTTLAQLTSGEKRIAPRGLFLGLDDPIRDFFSLASSRLSDFVSAVRTAVRQEKDMLKDSCVSSSLPATSSPTEPSSVKTRTLSTVVNKKANRSGRPISVSTIPLTQNGSKPAFRFKRDVLNSARDPISHLIAVSTLPLRTSRGLRSTYRERRKILSFSTAGDSFHTLLSRTGTPLAVSSIPVAKTEEEEEQAPKAVVSPESAKASLHESLLAAKKLKQASTIALIEEAASIKNQSRHFDYTAFVAGLLKPYLSPSK</sequence>
<dbReference type="EMBL" id="PGCJ01000002">
    <property type="protein sequence ID" value="PLW58635.1"/>
    <property type="molecule type" value="Genomic_DNA"/>
</dbReference>
<gene>
    <name evidence="2" type="ORF">PCANC_00030</name>
</gene>
<proteinExistence type="predicted"/>
<dbReference type="AlphaFoldDB" id="A0A2N5W8S0"/>
<evidence type="ECO:0000313" key="2">
    <source>
        <dbReference type="EMBL" id="PLW58635.1"/>
    </source>
</evidence>
<feature type="region of interest" description="Disordered" evidence="1">
    <location>
        <begin position="125"/>
        <end position="146"/>
    </location>
</feature>